<feature type="transmembrane region" description="Helical" evidence="2">
    <location>
        <begin position="97"/>
        <end position="117"/>
    </location>
</feature>
<keyword evidence="2" id="KW-0812">Transmembrane</keyword>
<dbReference type="InterPro" id="IPR052020">
    <property type="entry name" value="Cyclic_di-GMP/3'3'-cGAMP_PDE"/>
</dbReference>
<dbReference type="Gene3D" id="1.10.3210.10">
    <property type="entry name" value="Hypothetical protein af1432"/>
    <property type="match status" value="1"/>
</dbReference>
<reference evidence="4 5" key="1">
    <citation type="submission" date="2020-06" db="EMBL/GenBank/DDBJ databases">
        <title>Actinomadura xiongansis sp. nov., isolated from soil of Baiyangdian.</title>
        <authorList>
            <person name="Zhang X."/>
        </authorList>
    </citation>
    <scope>NUCLEOTIDE SEQUENCE [LARGE SCALE GENOMIC DNA]</scope>
    <source>
        <strain evidence="4 5">HBUM206468</strain>
    </source>
</reference>
<comment type="caution">
    <text evidence="4">The sequence shown here is derived from an EMBL/GenBank/DDBJ whole genome shotgun (WGS) entry which is preliminary data.</text>
</comment>
<accession>A0ABR7M3H5</accession>
<evidence type="ECO:0000259" key="3">
    <source>
        <dbReference type="Pfam" id="PF01966"/>
    </source>
</evidence>
<feature type="compositionally biased region" description="Basic and acidic residues" evidence="1">
    <location>
        <begin position="375"/>
        <end position="389"/>
    </location>
</feature>
<sequence>MSVAGGRSERAPWQTIDSGQLLLIASAGLLVLIAITQVSAVGLERPKTAVIFGVLIAIGELLRMVMPGNREVAPIATAGVLGYGMLLSVGTEHATHSALQVVAVAAVGMLVGSLPHVAVGRSPRLDAMARRLLATGLVAFLFRPVADASLREVWWAVLALMAAFVMLSCLVDISLAAMIRAEAVRARFGIAVRDEIGANLGLCAATGATGMLIAVATSVMGLAALLVFTAPILVTQVAFRRYAGIRATYLQTVRALSRVTEVGGYVETGHSRRVSQLSVATGRELGMAEPELLELEYAALMHDIGQLSLGDPIPGGATVLASPADQRRIAELGAEVIKQTGVLDRVAEIVRRQSDSYRVVRAADHGEMTVAPVGSDRDSERDSDRDSDRNTVQPLASRVIKVANAYDDLVGDSADRDRSAAVLERLRLDSIAEYDPTVVEALGRVVERNIALRH</sequence>
<dbReference type="RefSeq" id="WP_187248410.1">
    <property type="nucleotide sequence ID" value="NZ_BAAAOK010000011.1"/>
</dbReference>
<organism evidence="4 5">
    <name type="scientific">Actinomadura alba</name>
    <dbReference type="NCBI Taxonomy" id="406431"/>
    <lineage>
        <taxon>Bacteria</taxon>
        <taxon>Bacillati</taxon>
        <taxon>Actinomycetota</taxon>
        <taxon>Actinomycetes</taxon>
        <taxon>Streptosporangiales</taxon>
        <taxon>Thermomonosporaceae</taxon>
        <taxon>Actinomadura</taxon>
    </lineage>
</organism>
<keyword evidence="2" id="KW-0472">Membrane</keyword>
<proteinExistence type="predicted"/>
<keyword evidence="2" id="KW-1133">Transmembrane helix</keyword>
<evidence type="ECO:0000313" key="4">
    <source>
        <dbReference type="EMBL" id="MBC6471374.1"/>
    </source>
</evidence>
<evidence type="ECO:0000256" key="1">
    <source>
        <dbReference type="SAM" id="MobiDB-lite"/>
    </source>
</evidence>
<name>A0ABR7M3H5_9ACTN</name>
<feature type="transmembrane region" description="Helical" evidence="2">
    <location>
        <begin position="152"/>
        <end position="175"/>
    </location>
</feature>
<protein>
    <submittedName>
        <fullName evidence="4">HD domain-containing protein</fullName>
    </submittedName>
</protein>
<feature type="transmembrane region" description="Helical" evidence="2">
    <location>
        <begin position="72"/>
        <end position="91"/>
    </location>
</feature>
<dbReference type="PANTHER" id="PTHR45228:SF4">
    <property type="entry name" value="LIPOPROTEIN"/>
    <property type="match status" value="1"/>
</dbReference>
<gene>
    <name evidence="4" type="ORF">HKK74_38720</name>
</gene>
<dbReference type="SUPFAM" id="SSF109604">
    <property type="entry name" value="HD-domain/PDEase-like"/>
    <property type="match status" value="1"/>
</dbReference>
<feature type="region of interest" description="Disordered" evidence="1">
    <location>
        <begin position="370"/>
        <end position="391"/>
    </location>
</feature>
<dbReference type="Proteomes" id="UP000805614">
    <property type="component" value="Unassembled WGS sequence"/>
</dbReference>
<feature type="transmembrane region" description="Helical" evidence="2">
    <location>
        <begin position="49"/>
        <end position="65"/>
    </location>
</feature>
<feature type="transmembrane region" description="Helical" evidence="2">
    <location>
        <begin position="21"/>
        <end position="43"/>
    </location>
</feature>
<evidence type="ECO:0000313" key="5">
    <source>
        <dbReference type="Proteomes" id="UP000805614"/>
    </source>
</evidence>
<dbReference type="CDD" id="cd00077">
    <property type="entry name" value="HDc"/>
    <property type="match status" value="1"/>
</dbReference>
<dbReference type="InterPro" id="IPR003607">
    <property type="entry name" value="HD/PDEase_dom"/>
</dbReference>
<dbReference type="Pfam" id="PF01966">
    <property type="entry name" value="HD"/>
    <property type="match status" value="1"/>
</dbReference>
<dbReference type="EMBL" id="JABVEC010000075">
    <property type="protein sequence ID" value="MBC6471374.1"/>
    <property type="molecule type" value="Genomic_DNA"/>
</dbReference>
<feature type="transmembrane region" description="Helical" evidence="2">
    <location>
        <begin position="222"/>
        <end position="239"/>
    </location>
</feature>
<dbReference type="InterPro" id="IPR006674">
    <property type="entry name" value="HD_domain"/>
</dbReference>
<feature type="transmembrane region" description="Helical" evidence="2">
    <location>
        <begin position="129"/>
        <end position="146"/>
    </location>
</feature>
<dbReference type="PANTHER" id="PTHR45228">
    <property type="entry name" value="CYCLIC DI-GMP PHOSPHODIESTERASE TM_0186-RELATED"/>
    <property type="match status" value="1"/>
</dbReference>
<evidence type="ECO:0000256" key="2">
    <source>
        <dbReference type="SAM" id="Phobius"/>
    </source>
</evidence>
<keyword evidence="5" id="KW-1185">Reference proteome</keyword>
<feature type="domain" description="HD" evidence="3">
    <location>
        <begin position="269"/>
        <end position="377"/>
    </location>
</feature>